<dbReference type="PROSITE" id="PS50304">
    <property type="entry name" value="TUDOR"/>
    <property type="match status" value="1"/>
</dbReference>
<dbReference type="EMBL" id="CM014084">
    <property type="protein sequence ID" value="TKS73791.1"/>
    <property type="molecule type" value="Genomic_DNA"/>
</dbReference>
<keyword evidence="5 10" id="KW-0347">Helicase</keyword>
<sequence length="602" mass="67882">MVEISVLKIENPSCLWCRVIEGPCGDAEATEEYNRLLTQMNLYYHSVTLDLRKLKPTSLEEGQVCVVYWSAIKSWCRAVVESIVVDSCWAHCFLVDHGEHLIIPSDQIRVALPDFLKLPFLARKFHLVRIKPITLRVSVDEKKAVPVLSTEWDSSATLYLHNLLQVTTNECLKCLGIRDATCVVHYGFPNSPKVFGSRLFCMVENFRNLSERDQPESRPHVIRSVLLISERNVCHIIGVLRYLMRTSALLPAELLSFAEGVHVVMPLYIKTASVFYGRILWKEVEDFQSMVSEMTSYYADKKLGAMDILEGGLYAVQEGEVFHRVKILSVPDRGDRVFSTIFVRFIDVGKEEEVKCHQILQLPEQFHSLPAQAVEIVLCQLKPVDAETNWHPKVTRAITQKIQGLQHRARVVFGLGNTVFVDPMVPGMKTVINEHNVQSEILNTGMGVSNPEHLNLLKALCQESKSNSCKEASHISGSGDGPTSPEVIGAEEEILAEAFRVTEFSLSGKVNGRTYRADLELEANLAVDGCCWEMKSNEPVLKLVKQQKGYWERLLRNKSIFVSYDMEHLEEDEGSAPNGLMFLEHLGDDNWNVSSESGSESD</sequence>
<evidence type="ECO:0000256" key="1">
    <source>
        <dbReference type="ARBA" id="ARBA00012552"/>
    </source>
</evidence>
<evidence type="ECO:0000256" key="5">
    <source>
        <dbReference type="ARBA" id="ARBA00022806"/>
    </source>
</evidence>
<dbReference type="SUPFAM" id="SSF63748">
    <property type="entry name" value="Tudor/PWWP/MBT"/>
    <property type="match status" value="2"/>
</dbReference>
<keyword evidence="4" id="KW-0378">Hydrolase</keyword>
<dbReference type="GO" id="GO:0016787">
    <property type="term" value="F:hydrolase activity"/>
    <property type="evidence" value="ECO:0007669"/>
    <property type="project" value="UniProtKB-KW"/>
</dbReference>
<reference evidence="10 11" key="1">
    <citation type="submission" date="2019-01" db="EMBL/GenBank/DDBJ databases">
        <title>Genome Assembly of Collichthys lucidus.</title>
        <authorList>
            <person name="Cai M."/>
            <person name="Xiao S."/>
        </authorList>
    </citation>
    <scope>NUCLEOTIDE SEQUENCE [LARGE SCALE GENOMIC DNA]</scope>
    <source>
        <strain evidence="10">JT15FE1705JMU</strain>
        <tissue evidence="10">Muscle</tissue>
    </source>
</reference>
<dbReference type="InterPro" id="IPR008978">
    <property type="entry name" value="HSP20-like_chaperone"/>
</dbReference>
<keyword evidence="11" id="KW-1185">Reference proteome</keyword>
<evidence type="ECO:0000256" key="4">
    <source>
        <dbReference type="ARBA" id="ARBA00022801"/>
    </source>
</evidence>
<evidence type="ECO:0000259" key="8">
    <source>
        <dbReference type="PROSITE" id="PS50304"/>
    </source>
</evidence>
<proteinExistence type="predicted"/>
<keyword evidence="2" id="KW-0677">Repeat</keyword>
<evidence type="ECO:0000256" key="7">
    <source>
        <dbReference type="ARBA" id="ARBA00047984"/>
    </source>
</evidence>
<organism evidence="10 11">
    <name type="scientific">Collichthys lucidus</name>
    <name type="common">Big head croaker</name>
    <name type="synonym">Sciaena lucida</name>
    <dbReference type="NCBI Taxonomy" id="240159"/>
    <lineage>
        <taxon>Eukaryota</taxon>
        <taxon>Metazoa</taxon>
        <taxon>Chordata</taxon>
        <taxon>Craniata</taxon>
        <taxon>Vertebrata</taxon>
        <taxon>Euteleostomi</taxon>
        <taxon>Actinopterygii</taxon>
        <taxon>Neopterygii</taxon>
        <taxon>Teleostei</taxon>
        <taxon>Neoteleostei</taxon>
        <taxon>Acanthomorphata</taxon>
        <taxon>Eupercaria</taxon>
        <taxon>Sciaenidae</taxon>
        <taxon>Collichthys</taxon>
    </lineage>
</organism>
<dbReference type="EMBL" id="CM014084">
    <property type="protein sequence ID" value="TKS73795.1"/>
    <property type="molecule type" value="Genomic_DNA"/>
</dbReference>
<dbReference type="PANTHER" id="PTHR22655">
    <property type="entry name" value="ATP-DEPENDENT RNA HELICASE TDRD12-RELATED"/>
    <property type="match status" value="1"/>
</dbReference>
<dbReference type="EC" id="3.6.4.13" evidence="1"/>
<evidence type="ECO:0000256" key="6">
    <source>
        <dbReference type="ARBA" id="ARBA00022840"/>
    </source>
</evidence>
<keyword evidence="3" id="KW-0547">Nucleotide-binding</keyword>
<evidence type="ECO:0000256" key="3">
    <source>
        <dbReference type="ARBA" id="ARBA00022741"/>
    </source>
</evidence>
<evidence type="ECO:0000256" key="2">
    <source>
        <dbReference type="ARBA" id="ARBA00022737"/>
    </source>
</evidence>
<evidence type="ECO:0000313" key="10">
    <source>
        <dbReference type="EMBL" id="TKS73795.1"/>
    </source>
</evidence>
<gene>
    <name evidence="9" type="ORF">D9C73_007872</name>
    <name evidence="10" type="ORF">D9C73_007876</name>
</gene>
<dbReference type="GO" id="GO:0042078">
    <property type="term" value="P:germ-line stem cell division"/>
    <property type="evidence" value="ECO:0007669"/>
    <property type="project" value="TreeGrafter"/>
</dbReference>
<dbReference type="Gene3D" id="2.60.40.790">
    <property type="match status" value="1"/>
</dbReference>
<dbReference type="GO" id="GO:0003724">
    <property type="term" value="F:RNA helicase activity"/>
    <property type="evidence" value="ECO:0007669"/>
    <property type="project" value="UniProtKB-EC"/>
</dbReference>
<dbReference type="Gene3D" id="2.30.30.140">
    <property type="match status" value="2"/>
</dbReference>
<accession>A0A4U5UJT4</accession>
<dbReference type="CDD" id="cd20435">
    <property type="entry name" value="Tudor_TDRD12_rpt2"/>
    <property type="match status" value="1"/>
</dbReference>
<comment type="catalytic activity">
    <reaction evidence="7">
        <text>ATP + H2O = ADP + phosphate + H(+)</text>
        <dbReference type="Rhea" id="RHEA:13065"/>
        <dbReference type="ChEBI" id="CHEBI:15377"/>
        <dbReference type="ChEBI" id="CHEBI:15378"/>
        <dbReference type="ChEBI" id="CHEBI:30616"/>
        <dbReference type="ChEBI" id="CHEBI:43474"/>
        <dbReference type="ChEBI" id="CHEBI:456216"/>
        <dbReference type="EC" id="3.6.4.13"/>
    </reaction>
</comment>
<dbReference type="GO" id="GO:0005524">
    <property type="term" value="F:ATP binding"/>
    <property type="evidence" value="ECO:0007669"/>
    <property type="project" value="UniProtKB-KW"/>
</dbReference>
<evidence type="ECO:0000313" key="11">
    <source>
        <dbReference type="Proteomes" id="UP000298787"/>
    </source>
</evidence>
<dbReference type="SUPFAM" id="SSF49764">
    <property type="entry name" value="HSP20-like chaperones"/>
    <property type="match status" value="1"/>
</dbReference>
<feature type="domain" description="Tudor" evidence="8">
    <location>
        <begin position="58"/>
        <end position="118"/>
    </location>
</feature>
<keyword evidence="6" id="KW-0067">ATP-binding</keyword>
<dbReference type="Proteomes" id="UP000298787">
    <property type="component" value="Chromosome 7"/>
</dbReference>
<name>A0A4U5UJT4_COLLU</name>
<evidence type="ECO:0000313" key="9">
    <source>
        <dbReference type="EMBL" id="TKS73791.1"/>
    </source>
</evidence>
<dbReference type="AlphaFoldDB" id="A0A4U5UJT4"/>
<dbReference type="PANTHER" id="PTHR22655:SF2">
    <property type="entry name" value="ATP-DEPENDENT RNA HELICASE TDRD12-RELATED"/>
    <property type="match status" value="1"/>
</dbReference>
<dbReference type="STRING" id="240159.A0A4U5UJT4"/>
<dbReference type="InterPro" id="IPR002999">
    <property type="entry name" value="Tudor"/>
</dbReference>
<dbReference type="SMART" id="SM00333">
    <property type="entry name" value="TUDOR"/>
    <property type="match status" value="2"/>
</dbReference>
<protein>
    <recommendedName>
        <fullName evidence="1">RNA helicase</fullName>
        <ecNumber evidence="1">3.6.4.13</ecNumber>
    </recommendedName>
</protein>
<dbReference type="CDD" id="cd06463">
    <property type="entry name" value="p23_like"/>
    <property type="match status" value="1"/>
</dbReference>
<dbReference type="Pfam" id="PF00567">
    <property type="entry name" value="TUDOR"/>
    <property type="match status" value="2"/>
</dbReference>